<dbReference type="GO" id="GO:1903425">
    <property type="term" value="F:fluoride transmembrane transporter activity"/>
    <property type="evidence" value="ECO:0007669"/>
    <property type="project" value="TreeGrafter"/>
</dbReference>
<dbReference type="PANTHER" id="PTHR28259:SF1">
    <property type="entry name" value="FLUORIDE EXPORT PROTEIN 1-RELATED"/>
    <property type="match status" value="1"/>
</dbReference>
<keyword evidence="5 9" id="KW-1133">Transmembrane helix</keyword>
<comment type="function">
    <text evidence="1">Fluoride channel required for the rapid expulsion of cytoplasmic fluoride.</text>
</comment>
<evidence type="ECO:0000256" key="2">
    <source>
        <dbReference type="ARBA" id="ARBA00004651"/>
    </source>
</evidence>
<dbReference type="Pfam" id="PF02537">
    <property type="entry name" value="CRCB"/>
    <property type="match status" value="1"/>
</dbReference>
<evidence type="ECO:0000256" key="6">
    <source>
        <dbReference type="ARBA" id="ARBA00023136"/>
    </source>
</evidence>
<evidence type="ECO:0000256" key="4">
    <source>
        <dbReference type="ARBA" id="ARBA00022692"/>
    </source>
</evidence>
<protein>
    <submittedName>
        <fullName evidence="10">Fluoride export protein 2</fullName>
    </submittedName>
</protein>
<comment type="similarity">
    <text evidence="7">Belongs to the fluoride channel Fluc/FEX (TC 1.A.43) family.</text>
</comment>
<dbReference type="Proteomes" id="UP001237642">
    <property type="component" value="Unassembled WGS sequence"/>
</dbReference>
<comment type="caution">
    <text evidence="10">The sequence shown here is derived from an EMBL/GenBank/DDBJ whole genome shotgun (WGS) entry which is preliminary data.</text>
</comment>
<name>A0AAD8MCF0_9APIA</name>
<evidence type="ECO:0000256" key="8">
    <source>
        <dbReference type="ARBA" id="ARBA00035585"/>
    </source>
</evidence>
<feature type="transmembrane region" description="Helical" evidence="9">
    <location>
        <begin position="91"/>
        <end position="109"/>
    </location>
</feature>
<keyword evidence="4 9" id="KW-0812">Transmembrane</keyword>
<feature type="transmembrane region" description="Helical" evidence="9">
    <location>
        <begin position="129"/>
        <end position="147"/>
    </location>
</feature>
<dbReference type="EMBL" id="JAUIZM010000008">
    <property type="protein sequence ID" value="KAK1367697.1"/>
    <property type="molecule type" value="Genomic_DNA"/>
</dbReference>
<evidence type="ECO:0000313" key="11">
    <source>
        <dbReference type="Proteomes" id="UP001237642"/>
    </source>
</evidence>
<reference evidence="10" key="1">
    <citation type="submission" date="2023-02" db="EMBL/GenBank/DDBJ databases">
        <title>Genome of toxic invasive species Heracleum sosnowskyi carries increased number of genes despite the absence of recent whole-genome duplications.</title>
        <authorList>
            <person name="Schelkunov M."/>
            <person name="Shtratnikova V."/>
            <person name="Makarenko M."/>
            <person name="Klepikova A."/>
            <person name="Omelchenko D."/>
            <person name="Novikova G."/>
            <person name="Obukhova E."/>
            <person name="Bogdanov V."/>
            <person name="Penin A."/>
            <person name="Logacheva M."/>
        </authorList>
    </citation>
    <scope>NUCLEOTIDE SEQUENCE</scope>
    <source>
        <strain evidence="10">Hsosn_3</strain>
        <tissue evidence="10">Leaf</tissue>
    </source>
</reference>
<organism evidence="10 11">
    <name type="scientific">Heracleum sosnowskyi</name>
    <dbReference type="NCBI Taxonomy" id="360622"/>
    <lineage>
        <taxon>Eukaryota</taxon>
        <taxon>Viridiplantae</taxon>
        <taxon>Streptophyta</taxon>
        <taxon>Embryophyta</taxon>
        <taxon>Tracheophyta</taxon>
        <taxon>Spermatophyta</taxon>
        <taxon>Magnoliopsida</taxon>
        <taxon>eudicotyledons</taxon>
        <taxon>Gunneridae</taxon>
        <taxon>Pentapetalae</taxon>
        <taxon>asterids</taxon>
        <taxon>campanulids</taxon>
        <taxon>Apiales</taxon>
        <taxon>Apiaceae</taxon>
        <taxon>Apioideae</taxon>
        <taxon>apioid superclade</taxon>
        <taxon>Tordylieae</taxon>
        <taxon>Tordyliinae</taxon>
        <taxon>Heracleum</taxon>
    </lineage>
</organism>
<reference evidence="10" key="2">
    <citation type="submission" date="2023-05" db="EMBL/GenBank/DDBJ databases">
        <authorList>
            <person name="Schelkunov M.I."/>
        </authorList>
    </citation>
    <scope>NUCLEOTIDE SEQUENCE</scope>
    <source>
        <strain evidence="10">Hsosn_3</strain>
        <tissue evidence="10">Leaf</tissue>
    </source>
</reference>
<sequence length="260" mass="28458">MSDQLAVGLSTGYLGSLTTFSGWNQKMVELGAQGKLASAVIGYFLGLVIVAYCIILGIETAEDFKWILGKLNTSSQPGRFRSRSNSKVGSFKIDVVVTVVLLVLLVLFYCLSGSLEMKEFNKGGSEVELLLACMVGPLGVWIRWFLAKNLNGQGLGKNGFLNWFPFGTLIANVSAACVMAVFAILKKEVNTQNFDTVATVIQFGLMGCLSTVSTFIAEFHNMKESNQRCRANAYAMVTILPSFIMGTLIYSVPYWINNYD</sequence>
<gene>
    <name evidence="10" type="ORF">POM88_033789</name>
</gene>
<feature type="transmembrane region" description="Helical" evidence="9">
    <location>
        <begin position="159"/>
        <end position="185"/>
    </location>
</feature>
<feature type="transmembrane region" description="Helical" evidence="9">
    <location>
        <begin position="197"/>
        <end position="219"/>
    </location>
</feature>
<comment type="subcellular location">
    <subcellularLocation>
        <location evidence="2">Cell membrane</location>
        <topology evidence="2">Multi-pass membrane protein</topology>
    </subcellularLocation>
</comment>
<feature type="transmembrane region" description="Helical" evidence="9">
    <location>
        <begin position="36"/>
        <end position="58"/>
    </location>
</feature>
<keyword evidence="11" id="KW-1185">Reference proteome</keyword>
<accession>A0AAD8MCF0</accession>
<dbReference type="GO" id="GO:0005886">
    <property type="term" value="C:plasma membrane"/>
    <property type="evidence" value="ECO:0007669"/>
    <property type="project" value="UniProtKB-SubCell"/>
</dbReference>
<proteinExistence type="inferred from homology"/>
<dbReference type="PANTHER" id="PTHR28259">
    <property type="entry name" value="FLUORIDE EXPORT PROTEIN 1-RELATED"/>
    <property type="match status" value="1"/>
</dbReference>
<feature type="transmembrane region" description="Helical" evidence="9">
    <location>
        <begin position="231"/>
        <end position="256"/>
    </location>
</feature>
<evidence type="ECO:0000256" key="3">
    <source>
        <dbReference type="ARBA" id="ARBA00022475"/>
    </source>
</evidence>
<dbReference type="InterPro" id="IPR003691">
    <property type="entry name" value="FluC"/>
</dbReference>
<evidence type="ECO:0000256" key="7">
    <source>
        <dbReference type="ARBA" id="ARBA00035120"/>
    </source>
</evidence>
<comment type="catalytic activity">
    <reaction evidence="8">
        <text>fluoride(in) = fluoride(out)</text>
        <dbReference type="Rhea" id="RHEA:76159"/>
        <dbReference type="ChEBI" id="CHEBI:17051"/>
    </reaction>
    <physiologicalReaction direction="left-to-right" evidence="8">
        <dbReference type="Rhea" id="RHEA:76160"/>
    </physiologicalReaction>
</comment>
<evidence type="ECO:0000256" key="9">
    <source>
        <dbReference type="SAM" id="Phobius"/>
    </source>
</evidence>
<keyword evidence="6 9" id="KW-0472">Membrane</keyword>
<evidence type="ECO:0000313" key="10">
    <source>
        <dbReference type="EMBL" id="KAK1367697.1"/>
    </source>
</evidence>
<keyword evidence="3" id="KW-1003">Cell membrane</keyword>
<evidence type="ECO:0000256" key="5">
    <source>
        <dbReference type="ARBA" id="ARBA00022989"/>
    </source>
</evidence>
<dbReference type="AlphaFoldDB" id="A0AAD8MCF0"/>
<evidence type="ECO:0000256" key="1">
    <source>
        <dbReference type="ARBA" id="ARBA00002598"/>
    </source>
</evidence>